<proteinExistence type="predicted"/>
<comment type="caution">
    <text evidence="1">The sequence shown here is derived from an EMBL/GenBank/DDBJ whole genome shotgun (WGS) entry which is preliminary data.</text>
</comment>
<organism evidence="1 2">
    <name type="scientific">Mycobacterium kansasii</name>
    <dbReference type="NCBI Taxonomy" id="1768"/>
    <lineage>
        <taxon>Bacteria</taxon>
        <taxon>Bacillati</taxon>
        <taxon>Actinomycetota</taxon>
        <taxon>Actinomycetes</taxon>
        <taxon>Mycobacteriales</taxon>
        <taxon>Mycobacteriaceae</taxon>
        <taxon>Mycobacterium</taxon>
    </lineage>
</organism>
<dbReference type="Gene3D" id="3.40.366.10">
    <property type="entry name" value="Malonyl-Coenzyme A Acyl Carrier Protein, domain 2"/>
    <property type="match status" value="1"/>
</dbReference>
<evidence type="ECO:0000313" key="2">
    <source>
        <dbReference type="Proteomes" id="UP000189229"/>
    </source>
</evidence>
<name>A0A1V3WAV3_MYCKA</name>
<keyword evidence="1" id="KW-0012">Acyltransferase</keyword>
<dbReference type="InterPro" id="IPR001227">
    <property type="entry name" value="Ac_transferase_dom_sf"/>
</dbReference>
<sequence length="57" mass="5852">MSPPLLVKDRPEAQSLLTGLGELFTQGLSVDWRTVFTGLGASESSCPPMPSCAAGSG</sequence>
<gene>
    <name evidence="1" type="ORF">BZL30_9324</name>
</gene>
<dbReference type="EC" id="2.3.1.41" evidence="1"/>
<protein>
    <submittedName>
        <fullName evidence="1">Phenolphthiocerol synthesis polyketide synthase type I Pks15/1 domain protein</fullName>
        <ecNumber evidence="1">2.3.1.41</ecNumber>
    </submittedName>
</protein>
<keyword evidence="1" id="KW-0808">Transferase</keyword>
<dbReference type="AlphaFoldDB" id="A0A1V3WAV3"/>
<dbReference type="GO" id="GO:0004315">
    <property type="term" value="F:3-oxoacyl-[acyl-carrier-protein] synthase activity"/>
    <property type="evidence" value="ECO:0007669"/>
    <property type="project" value="UniProtKB-EC"/>
</dbReference>
<dbReference type="EMBL" id="MVBM01000013">
    <property type="protein sequence ID" value="OOK64119.1"/>
    <property type="molecule type" value="Genomic_DNA"/>
</dbReference>
<dbReference type="Proteomes" id="UP000189229">
    <property type="component" value="Unassembled WGS sequence"/>
</dbReference>
<evidence type="ECO:0000313" key="1">
    <source>
        <dbReference type="EMBL" id="OOK64119.1"/>
    </source>
</evidence>
<accession>A0A1V3WAV3</accession>
<reference evidence="1 2" key="1">
    <citation type="submission" date="2017-02" db="EMBL/GenBank/DDBJ databases">
        <title>Complete genome sequences of Mycobacterium kansasii strains isolated from rhesus macaques.</title>
        <authorList>
            <person name="Panda A."/>
            <person name="Nagaraj S."/>
            <person name="Zhao X."/>
            <person name="Tettelin H."/>
            <person name="Detolla L.J."/>
        </authorList>
    </citation>
    <scope>NUCLEOTIDE SEQUENCE [LARGE SCALE GENOMIC DNA]</scope>
    <source>
        <strain evidence="1 2">11-3813</strain>
    </source>
</reference>